<name>A0A9D1MIJ1_9FIRM</name>
<sequence>MIYFDNAATTKVIKEALETANYYFTEKYFNPSALYHGGLEVKNDLNGARRTLLNGLGAEGKIYFTSGGTEADNLAFFGTKKRKNSTIIISAGEHAAVYQSALSLKNQGFEVKFAPVDGSGKVIEDQFEKLLDDKVSLVSIMHVSNESGAVNDINKLAETTKRICPGALFHSDGVQAGGKIPVRLGRFIDLYSLSAHKIGAPKGTGALYVAKGIYLTPVVVGGGQEEGVRSSTENTPGIMAYAKAFSLANAALRENLKKVTEIRDYLFDKISEFDDIKMISDKTCSPYILCFASGSLRGEVLQHALERKDIIVGTGSACSSNKATRRVPEALGLNGKYIDGVVRLSFSAFSTMEEARSFIETFTEIYKELKKYVG</sequence>
<evidence type="ECO:0000256" key="2">
    <source>
        <dbReference type="ARBA" id="ARBA00006490"/>
    </source>
</evidence>
<keyword evidence="5" id="KW-0408">Iron</keyword>
<dbReference type="PANTHER" id="PTHR11601">
    <property type="entry name" value="CYSTEINE DESULFURYLASE FAMILY MEMBER"/>
    <property type="match status" value="1"/>
</dbReference>
<comment type="cofactor">
    <cofactor evidence="1 7">
        <name>pyridoxal 5'-phosphate</name>
        <dbReference type="ChEBI" id="CHEBI:597326"/>
    </cofactor>
</comment>
<dbReference type="PANTHER" id="PTHR11601:SF50">
    <property type="entry name" value="CYSTEINE DESULFURASE ISCS 2-RELATED"/>
    <property type="match status" value="1"/>
</dbReference>
<protein>
    <submittedName>
        <fullName evidence="9">Cysteine desulfurase</fullName>
    </submittedName>
</protein>
<proteinExistence type="inferred from homology"/>
<dbReference type="InterPro" id="IPR016454">
    <property type="entry name" value="Cysteine_dSase"/>
</dbReference>
<dbReference type="InterPro" id="IPR015421">
    <property type="entry name" value="PyrdxlP-dep_Trfase_major"/>
</dbReference>
<comment type="similarity">
    <text evidence="2">Belongs to the class-V pyridoxal-phosphate-dependent aminotransferase family. NifS/IscS subfamily.</text>
</comment>
<dbReference type="GO" id="GO:0046872">
    <property type="term" value="F:metal ion binding"/>
    <property type="evidence" value="ECO:0007669"/>
    <property type="project" value="UniProtKB-KW"/>
</dbReference>
<evidence type="ECO:0000256" key="3">
    <source>
        <dbReference type="ARBA" id="ARBA00022723"/>
    </source>
</evidence>
<dbReference type="SUPFAM" id="SSF53383">
    <property type="entry name" value="PLP-dependent transferases"/>
    <property type="match status" value="1"/>
</dbReference>
<dbReference type="GO" id="GO:0051536">
    <property type="term" value="F:iron-sulfur cluster binding"/>
    <property type="evidence" value="ECO:0007669"/>
    <property type="project" value="UniProtKB-KW"/>
</dbReference>
<dbReference type="PIRSF" id="PIRSF005572">
    <property type="entry name" value="NifS"/>
    <property type="match status" value="1"/>
</dbReference>
<keyword evidence="3" id="KW-0479">Metal-binding</keyword>
<evidence type="ECO:0000313" key="9">
    <source>
        <dbReference type="EMBL" id="HIU60840.1"/>
    </source>
</evidence>
<reference evidence="9" key="2">
    <citation type="journal article" date="2021" name="PeerJ">
        <title>Extensive microbial diversity within the chicken gut microbiome revealed by metagenomics and culture.</title>
        <authorList>
            <person name="Gilroy R."/>
            <person name="Ravi A."/>
            <person name="Getino M."/>
            <person name="Pursley I."/>
            <person name="Horton D.L."/>
            <person name="Alikhan N.F."/>
            <person name="Baker D."/>
            <person name="Gharbi K."/>
            <person name="Hall N."/>
            <person name="Watson M."/>
            <person name="Adriaenssens E.M."/>
            <person name="Foster-Nyarko E."/>
            <person name="Jarju S."/>
            <person name="Secka A."/>
            <person name="Antonio M."/>
            <person name="Oren A."/>
            <person name="Chaudhuri R.R."/>
            <person name="La Ragione R."/>
            <person name="Hildebrand F."/>
            <person name="Pallen M.J."/>
        </authorList>
    </citation>
    <scope>NUCLEOTIDE SEQUENCE</scope>
    <source>
        <strain evidence="9">18911</strain>
    </source>
</reference>
<dbReference type="AlphaFoldDB" id="A0A9D1MIJ1"/>
<evidence type="ECO:0000259" key="8">
    <source>
        <dbReference type="Pfam" id="PF00266"/>
    </source>
</evidence>
<evidence type="ECO:0000256" key="7">
    <source>
        <dbReference type="RuleBase" id="RU004504"/>
    </source>
</evidence>
<comment type="caution">
    <text evidence="9">The sequence shown here is derived from an EMBL/GenBank/DDBJ whole genome shotgun (WGS) entry which is preliminary data.</text>
</comment>
<dbReference type="GO" id="GO:0003824">
    <property type="term" value="F:catalytic activity"/>
    <property type="evidence" value="ECO:0007669"/>
    <property type="project" value="UniProtKB-ARBA"/>
</dbReference>
<evidence type="ECO:0000256" key="6">
    <source>
        <dbReference type="ARBA" id="ARBA00023014"/>
    </source>
</evidence>
<reference evidence="9" key="1">
    <citation type="submission" date="2020-10" db="EMBL/GenBank/DDBJ databases">
        <authorList>
            <person name="Gilroy R."/>
        </authorList>
    </citation>
    <scope>NUCLEOTIDE SEQUENCE</scope>
    <source>
        <strain evidence="9">18911</strain>
    </source>
</reference>
<evidence type="ECO:0000256" key="5">
    <source>
        <dbReference type="ARBA" id="ARBA00023004"/>
    </source>
</evidence>
<feature type="domain" description="Aminotransferase class V" evidence="8">
    <location>
        <begin position="2"/>
        <end position="355"/>
    </location>
</feature>
<keyword evidence="4" id="KW-0663">Pyridoxal phosphate</keyword>
<dbReference type="Gene3D" id="3.40.640.10">
    <property type="entry name" value="Type I PLP-dependent aspartate aminotransferase-like (Major domain)"/>
    <property type="match status" value="1"/>
</dbReference>
<keyword evidence="6" id="KW-0411">Iron-sulfur</keyword>
<dbReference type="InterPro" id="IPR015424">
    <property type="entry name" value="PyrdxlP-dep_Trfase"/>
</dbReference>
<accession>A0A9D1MIJ1</accession>
<organism evidence="9 10">
    <name type="scientific">Candidatus Stercoripulliclostridium merdigallinarum</name>
    <dbReference type="NCBI Taxonomy" id="2840951"/>
    <lineage>
        <taxon>Bacteria</taxon>
        <taxon>Bacillati</taxon>
        <taxon>Bacillota</taxon>
        <taxon>Clostridia</taxon>
        <taxon>Eubacteriales</taxon>
        <taxon>Candidatus Stercoripulliclostridium</taxon>
    </lineage>
</organism>
<dbReference type="Pfam" id="PF00266">
    <property type="entry name" value="Aminotran_5"/>
    <property type="match status" value="1"/>
</dbReference>
<dbReference type="Gene3D" id="3.90.1150.10">
    <property type="entry name" value="Aspartate Aminotransferase, domain 1"/>
    <property type="match status" value="1"/>
</dbReference>
<evidence type="ECO:0000256" key="1">
    <source>
        <dbReference type="ARBA" id="ARBA00001933"/>
    </source>
</evidence>
<dbReference type="PROSITE" id="PS00595">
    <property type="entry name" value="AA_TRANSFER_CLASS_5"/>
    <property type="match status" value="1"/>
</dbReference>
<dbReference type="Proteomes" id="UP000824094">
    <property type="component" value="Unassembled WGS sequence"/>
</dbReference>
<dbReference type="InterPro" id="IPR020578">
    <property type="entry name" value="Aminotrans_V_PyrdxlP_BS"/>
</dbReference>
<evidence type="ECO:0000313" key="10">
    <source>
        <dbReference type="Proteomes" id="UP000824094"/>
    </source>
</evidence>
<dbReference type="InterPro" id="IPR000192">
    <property type="entry name" value="Aminotrans_V_dom"/>
</dbReference>
<gene>
    <name evidence="9" type="ORF">IAB05_05560</name>
</gene>
<dbReference type="InterPro" id="IPR015422">
    <property type="entry name" value="PyrdxlP-dep_Trfase_small"/>
</dbReference>
<dbReference type="EMBL" id="DVNF01000161">
    <property type="protein sequence ID" value="HIU60840.1"/>
    <property type="molecule type" value="Genomic_DNA"/>
</dbReference>
<evidence type="ECO:0000256" key="4">
    <source>
        <dbReference type="ARBA" id="ARBA00022898"/>
    </source>
</evidence>